<evidence type="ECO:0000256" key="3">
    <source>
        <dbReference type="ARBA" id="ARBA00011206"/>
    </source>
</evidence>
<evidence type="ECO:0000259" key="11">
    <source>
        <dbReference type="Pfam" id="PF08221"/>
    </source>
</evidence>
<dbReference type="Gene3D" id="1.10.10.10">
    <property type="entry name" value="Winged helix-like DNA-binding domain superfamily/Winged helix DNA-binding domain"/>
    <property type="match status" value="2"/>
</dbReference>
<comment type="caution">
    <text evidence="13">The sequence shown here is derived from an EMBL/GenBank/DDBJ whole genome shotgun (WGS) entry which is preliminary data.</text>
</comment>
<keyword evidence="14" id="KW-1185">Reference proteome</keyword>
<dbReference type="InterPro" id="IPR055207">
    <property type="entry name" value="POLR3C_WHD"/>
</dbReference>
<evidence type="ECO:0000256" key="4">
    <source>
        <dbReference type="ARBA" id="ARBA00022478"/>
    </source>
</evidence>
<dbReference type="EMBL" id="LKEB01000028">
    <property type="protein sequence ID" value="ROW10665.1"/>
    <property type="molecule type" value="Genomic_DNA"/>
</dbReference>
<keyword evidence="5 8" id="KW-0804">Transcription</keyword>
<sequence length="658" mass="74499">MRTMQVTKNLAELCALLVDDVYGELPSRIFACLLNKGRATIPQLIHNTALTPRQLRHGLVVLLQNNLLYYNIEAGHAVYTANIDAAYNIIRIGKILDMIGTIHGEEEKEVMQNLLSMGHAKVGDLRDAYQAKFKAARLVPAANGDAQHEDEESTGSKKNSKTGLFVNSLAQLDDVLCRLIQAELVAMVADDLFRSPEDRYKSVEEEIIKTFFSGGVRGSKGKEEYDSKMSKRLREMRDEPLSLKRTLHAKISISKRRKVSGWSYVNGTDAAESDLVLERDVVLRINYEKCTVELRNQQLAHVVSELYGETTGEVYAVLLQQLSKKISRCQANPQIDDDDDDAAQALRVSTNEIFDNLDPSLDVSSGVGKVGAKMTDRKSANRILDVPPATKKPLIEEAEVADEASSDEEEAEEANGHAVDEDDDEGVDVNPTTNGVNGAKVKFNDAGPAKLTRKEHFRQHLLLLCEDQHHFLRHCAMEQWTVDFEPLMRSLQEMELDTVIERTVGQTGLRLVRILRKVGKMDEKTLPNLALMSKGDVQRLMLKMQMSGYVDMQEVPRDNNRTASRTLFLYWTDTRRCLDRLIDSTYKAMLRCLQRLVVERQMEQEVLDTVKRDDVRGREKEVMEGRFYNRFVRVSEVQEKLLAHAMRLDNLVGTLKDF</sequence>
<feature type="region of interest" description="Disordered" evidence="9">
    <location>
        <begin position="379"/>
        <end position="443"/>
    </location>
</feature>
<evidence type="ECO:0000259" key="12">
    <source>
        <dbReference type="Pfam" id="PF22536"/>
    </source>
</evidence>
<feature type="compositionally biased region" description="Acidic residues" evidence="9">
    <location>
        <begin position="396"/>
        <end position="413"/>
    </location>
</feature>
<dbReference type="GO" id="GO:0006351">
    <property type="term" value="P:DNA-templated transcription"/>
    <property type="evidence" value="ECO:0007669"/>
    <property type="project" value="InterPro"/>
</dbReference>
<keyword evidence="4 8" id="KW-0240">DNA-directed RNA polymerase</keyword>
<dbReference type="FunCoup" id="A0A423X4B1">
    <property type="interactions" value="436"/>
</dbReference>
<dbReference type="InterPro" id="IPR013197">
    <property type="entry name" value="RNA_pol_III_RPC82-rel_HTH"/>
</dbReference>
<feature type="domain" description="RNA polymerase III Rpc82 C -terminal" evidence="10">
    <location>
        <begin position="175"/>
        <end position="491"/>
    </location>
</feature>
<evidence type="ECO:0000313" key="14">
    <source>
        <dbReference type="Proteomes" id="UP000285146"/>
    </source>
</evidence>
<name>A0A423X4B1_9PEZI</name>
<proteinExistence type="inferred from homology"/>
<evidence type="ECO:0000313" key="13">
    <source>
        <dbReference type="EMBL" id="ROW10665.1"/>
    </source>
</evidence>
<feature type="domain" description="DNA-directed RNA polymerase III subunit RPC3 winged-helix" evidence="12">
    <location>
        <begin position="496"/>
        <end position="570"/>
    </location>
</feature>
<organism evidence="13 14">
    <name type="scientific">Cytospora leucostoma</name>
    <dbReference type="NCBI Taxonomy" id="1230097"/>
    <lineage>
        <taxon>Eukaryota</taxon>
        <taxon>Fungi</taxon>
        <taxon>Dikarya</taxon>
        <taxon>Ascomycota</taxon>
        <taxon>Pezizomycotina</taxon>
        <taxon>Sordariomycetes</taxon>
        <taxon>Sordariomycetidae</taxon>
        <taxon>Diaporthales</taxon>
        <taxon>Cytosporaceae</taxon>
        <taxon>Cytospora</taxon>
    </lineage>
</organism>
<comment type="subcellular location">
    <subcellularLocation>
        <location evidence="1 8">Nucleus</location>
    </subcellularLocation>
</comment>
<dbReference type="Pfam" id="PF08221">
    <property type="entry name" value="HTH_9"/>
    <property type="match status" value="1"/>
</dbReference>
<evidence type="ECO:0000256" key="5">
    <source>
        <dbReference type="ARBA" id="ARBA00023163"/>
    </source>
</evidence>
<dbReference type="Pfam" id="PF22536">
    <property type="entry name" value="WHD_POLR3C"/>
    <property type="match status" value="1"/>
</dbReference>
<evidence type="ECO:0000259" key="10">
    <source>
        <dbReference type="Pfam" id="PF05645"/>
    </source>
</evidence>
<comment type="similarity">
    <text evidence="2 8">Belongs to the RNA polymerase beta chain family.</text>
</comment>
<evidence type="ECO:0000256" key="9">
    <source>
        <dbReference type="SAM" id="MobiDB-lite"/>
    </source>
</evidence>
<evidence type="ECO:0000256" key="7">
    <source>
        <dbReference type="ARBA" id="ARBA00025127"/>
    </source>
</evidence>
<evidence type="ECO:0000256" key="2">
    <source>
        <dbReference type="ARBA" id="ARBA00006835"/>
    </source>
</evidence>
<comment type="function">
    <text evidence="7 8">DNA-dependent RNA polymerase catalyzes the transcription of DNA into RNA using the four ribonucleoside triphosphates as substrates. Specific core component of RNA polymerase III which synthesizes small RNAs, such as 5S rRNA and tRNAs.</text>
</comment>
<dbReference type="PANTHER" id="PTHR12949:SF0">
    <property type="entry name" value="DNA-DIRECTED RNA POLYMERASE III SUBUNIT RPC3"/>
    <property type="match status" value="1"/>
</dbReference>
<dbReference type="GO" id="GO:0005666">
    <property type="term" value="C:RNA polymerase III complex"/>
    <property type="evidence" value="ECO:0007669"/>
    <property type="project" value="UniProtKB-UniRule"/>
</dbReference>
<reference evidence="13 14" key="1">
    <citation type="submission" date="2015-09" db="EMBL/GenBank/DDBJ databases">
        <title>Host preference determinants of Valsa canker pathogens revealed by comparative genomics.</title>
        <authorList>
            <person name="Yin Z."/>
            <person name="Huang L."/>
        </authorList>
    </citation>
    <scope>NUCLEOTIDE SEQUENCE [LARGE SCALE GENOMIC DNA]</scope>
    <source>
        <strain evidence="13 14">SXYLt</strain>
    </source>
</reference>
<evidence type="ECO:0000256" key="8">
    <source>
        <dbReference type="RuleBase" id="RU367076"/>
    </source>
</evidence>
<gene>
    <name evidence="13" type="ORF">VPNG_05139</name>
</gene>
<dbReference type="InParanoid" id="A0A423X4B1"/>
<feature type="domain" description="RNA polymerase III subunit RPC82-related helix-turn-helix" evidence="11">
    <location>
        <begin position="12"/>
        <end position="70"/>
    </location>
</feature>
<comment type="subunit">
    <text evidence="3 8">Component of the RNA polymerase III (Pol III) complex consisting of 17 subunits.</text>
</comment>
<dbReference type="OrthoDB" id="272392at2759"/>
<dbReference type="AlphaFoldDB" id="A0A423X4B1"/>
<dbReference type="GO" id="GO:0003697">
    <property type="term" value="F:single-stranded DNA binding"/>
    <property type="evidence" value="ECO:0007669"/>
    <property type="project" value="UniProtKB-UniRule"/>
</dbReference>
<dbReference type="InterPro" id="IPR008806">
    <property type="entry name" value="RNA_pol_III_Rpc82_C"/>
</dbReference>
<protein>
    <recommendedName>
        <fullName evidence="8">DNA-directed RNA polymerase III subunit RPC3</fullName>
        <shortName evidence="8">RNA polymerase III subunit C3</shortName>
    </recommendedName>
</protein>
<dbReference type="Proteomes" id="UP000285146">
    <property type="component" value="Unassembled WGS sequence"/>
</dbReference>
<evidence type="ECO:0000256" key="6">
    <source>
        <dbReference type="ARBA" id="ARBA00023242"/>
    </source>
</evidence>
<evidence type="ECO:0000256" key="1">
    <source>
        <dbReference type="ARBA" id="ARBA00004123"/>
    </source>
</evidence>
<dbReference type="InterPro" id="IPR036388">
    <property type="entry name" value="WH-like_DNA-bd_sf"/>
</dbReference>
<dbReference type="STRING" id="1230097.A0A423X4B1"/>
<keyword evidence="6 8" id="KW-0539">Nucleus</keyword>
<dbReference type="PANTHER" id="PTHR12949">
    <property type="entry name" value="RNA POLYMERASE III DNA DIRECTED -RELATED"/>
    <property type="match status" value="1"/>
</dbReference>
<accession>A0A423X4B1</accession>
<dbReference type="InterPro" id="IPR039748">
    <property type="entry name" value="RPC3"/>
</dbReference>
<dbReference type="Pfam" id="PF05645">
    <property type="entry name" value="RNA_pol_Rpc82"/>
    <property type="match status" value="1"/>
</dbReference>